<comment type="caution">
    <text evidence="6">The sequence shown here is derived from an EMBL/GenBank/DDBJ whole genome shotgun (WGS) entry which is preliminary data.</text>
</comment>
<keyword evidence="3" id="KW-0479">Metal-binding</keyword>
<dbReference type="Proteomes" id="UP000266272">
    <property type="component" value="Unassembled WGS sequence"/>
</dbReference>
<evidence type="ECO:0000313" key="7">
    <source>
        <dbReference type="Proteomes" id="UP000266272"/>
    </source>
</evidence>
<accession>A0A395NGY5</accession>
<sequence>MVLLSDIFPTGLECGVQNGKVEPGNTTAIIGAGPVGLAALMTSQMYSPSKVIVIDTDQQRLDVARTLGATDVVNNGKQDAVAAVKSLTDGKGCDTVIEAVGIPATFELGQDLLAPGGTLANVGVHGTKVDLKLQNLWDKNIFSSGKLNPTTLVTHKFDFKNIEQAYETFGQASKTGALKVLIEMGN</sequence>
<dbReference type="Gene3D" id="3.90.180.10">
    <property type="entry name" value="Medium-chain alcohol dehydrogenases, catalytic domain"/>
    <property type="match status" value="1"/>
</dbReference>
<evidence type="ECO:0000256" key="2">
    <source>
        <dbReference type="ARBA" id="ARBA00008072"/>
    </source>
</evidence>
<dbReference type="OrthoDB" id="442947at2759"/>
<evidence type="ECO:0000256" key="1">
    <source>
        <dbReference type="ARBA" id="ARBA00001947"/>
    </source>
</evidence>
<dbReference type="EMBL" id="PXOA01000446">
    <property type="protein sequence ID" value="RFU75352.1"/>
    <property type="molecule type" value="Genomic_DNA"/>
</dbReference>
<evidence type="ECO:0000313" key="6">
    <source>
        <dbReference type="EMBL" id="RFU75352.1"/>
    </source>
</evidence>
<dbReference type="SUPFAM" id="SSF51735">
    <property type="entry name" value="NAD(P)-binding Rossmann-fold domains"/>
    <property type="match status" value="1"/>
</dbReference>
<proteinExistence type="inferred from homology"/>
<evidence type="ECO:0000256" key="4">
    <source>
        <dbReference type="ARBA" id="ARBA00022833"/>
    </source>
</evidence>
<feature type="domain" description="Alcohol dehydrogenase-like C-terminal" evidence="5">
    <location>
        <begin position="34"/>
        <end position="141"/>
    </location>
</feature>
<keyword evidence="4" id="KW-0862">Zinc</keyword>
<dbReference type="STRING" id="490622.A0A395NGY5"/>
<dbReference type="Gene3D" id="3.40.50.720">
    <property type="entry name" value="NAD(P)-binding Rossmann-like Domain"/>
    <property type="match status" value="1"/>
</dbReference>
<dbReference type="Pfam" id="PF00107">
    <property type="entry name" value="ADH_zinc_N"/>
    <property type="match status" value="1"/>
</dbReference>
<organism evidence="6 7">
    <name type="scientific">Trichoderma arundinaceum</name>
    <dbReference type="NCBI Taxonomy" id="490622"/>
    <lineage>
        <taxon>Eukaryota</taxon>
        <taxon>Fungi</taxon>
        <taxon>Dikarya</taxon>
        <taxon>Ascomycota</taxon>
        <taxon>Pezizomycotina</taxon>
        <taxon>Sordariomycetes</taxon>
        <taxon>Hypocreomycetidae</taxon>
        <taxon>Hypocreales</taxon>
        <taxon>Hypocreaceae</taxon>
        <taxon>Trichoderma</taxon>
    </lineage>
</organism>
<protein>
    <submittedName>
        <fullName evidence="6">Alcohol dehydrogenase</fullName>
    </submittedName>
</protein>
<dbReference type="PANTHER" id="PTHR42813">
    <property type="entry name" value="ZINC-TYPE ALCOHOL DEHYDROGENASE-LIKE"/>
    <property type="match status" value="1"/>
</dbReference>
<name>A0A395NGY5_TRIAR</name>
<keyword evidence="7" id="KW-1185">Reference proteome</keyword>
<evidence type="ECO:0000256" key="3">
    <source>
        <dbReference type="ARBA" id="ARBA00022723"/>
    </source>
</evidence>
<dbReference type="AlphaFoldDB" id="A0A395NGY5"/>
<evidence type="ECO:0000259" key="5">
    <source>
        <dbReference type="Pfam" id="PF00107"/>
    </source>
</evidence>
<dbReference type="PANTHER" id="PTHR42813:SF4">
    <property type="entry name" value="NADP-DEPENDENT ISOPROPANOL DEHYDROGENASE"/>
    <property type="match status" value="1"/>
</dbReference>
<gene>
    <name evidence="6" type="ORF">TARUN_6898</name>
</gene>
<dbReference type="InterPro" id="IPR013149">
    <property type="entry name" value="ADH-like_C"/>
</dbReference>
<comment type="similarity">
    <text evidence="2">Belongs to the zinc-containing alcohol dehydrogenase family.</text>
</comment>
<dbReference type="GO" id="GO:0046872">
    <property type="term" value="F:metal ion binding"/>
    <property type="evidence" value="ECO:0007669"/>
    <property type="project" value="UniProtKB-KW"/>
</dbReference>
<dbReference type="InterPro" id="IPR036291">
    <property type="entry name" value="NAD(P)-bd_dom_sf"/>
</dbReference>
<reference evidence="6 7" key="1">
    <citation type="journal article" date="2018" name="PLoS Pathog.">
        <title>Evolution of structural diversity of trichothecenes, a family of toxins produced by plant pathogenic and entomopathogenic fungi.</title>
        <authorList>
            <person name="Proctor R.H."/>
            <person name="McCormick S.P."/>
            <person name="Kim H.S."/>
            <person name="Cardoza R.E."/>
            <person name="Stanley A.M."/>
            <person name="Lindo L."/>
            <person name="Kelly A."/>
            <person name="Brown D.W."/>
            <person name="Lee T."/>
            <person name="Vaughan M.M."/>
            <person name="Alexander N.J."/>
            <person name="Busman M."/>
            <person name="Gutierrez S."/>
        </authorList>
    </citation>
    <scope>NUCLEOTIDE SEQUENCE [LARGE SCALE GENOMIC DNA]</scope>
    <source>
        <strain evidence="6 7">IBT 40837</strain>
    </source>
</reference>
<comment type="cofactor">
    <cofactor evidence="1">
        <name>Zn(2+)</name>
        <dbReference type="ChEBI" id="CHEBI:29105"/>
    </cofactor>
</comment>